<name>A0AAV5QWD9_9ASCO</name>
<feature type="compositionally biased region" description="Polar residues" evidence="7">
    <location>
        <begin position="484"/>
        <end position="498"/>
    </location>
</feature>
<feature type="region of interest" description="Disordered" evidence="7">
    <location>
        <begin position="317"/>
        <end position="391"/>
    </location>
</feature>
<feature type="transmembrane region" description="Helical" evidence="8">
    <location>
        <begin position="934"/>
        <end position="957"/>
    </location>
</feature>
<evidence type="ECO:0000256" key="8">
    <source>
        <dbReference type="SAM" id="Phobius"/>
    </source>
</evidence>
<proteinExistence type="inferred from homology"/>
<protein>
    <recommendedName>
        <fullName evidence="2">Pheromone-regulated membrane protein 10</fullName>
    </recommendedName>
</protein>
<feature type="compositionally biased region" description="Polar residues" evidence="7">
    <location>
        <begin position="93"/>
        <end position="102"/>
    </location>
</feature>
<dbReference type="EMBL" id="BTFZ01000020">
    <property type="protein sequence ID" value="GMM38480.1"/>
    <property type="molecule type" value="Genomic_DNA"/>
</dbReference>
<dbReference type="Pfam" id="PF12821">
    <property type="entry name" value="ThrE_2"/>
    <property type="match status" value="1"/>
</dbReference>
<evidence type="ECO:0000256" key="4">
    <source>
        <dbReference type="ARBA" id="ARBA00022989"/>
    </source>
</evidence>
<dbReference type="Pfam" id="PF06738">
    <property type="entry name" value="ThrE"/>
    <property type="match status" value="1"/>
</dbReference>
<feature type="transmembrane region" description="Helical" evidence="8">
    <location>
        <begin position="726"/>
        <end position="748"/>
    </location>
</feature>
<keyword evidence="5 8" id="KW-0472">Membrane</keyword>
<dbReference type="PANTHER" id="PTHR31082">
    <property type="entry name" value="PHEROMONE-REGULATED MEMBRANE PROTEIN 10"/>
    <property type="match status" value="1"/>
</dbReference>
<feature type="compositionally biased region" description="Acidic residues" evidence="7">
    <location>
        <begin position="328"/>
        <end position="339"/>
    </location>
</feature>
<feature type="domain" description="Threonine/Serine exporter ThrE" evidence="10">
    <location>
        <begin position="806"/>
        <end position="954"/>
    </location>
</feature>
<comment type="subcellular location">
    <subcellularLocation>
        <location evidence="1">Membrane</location>
        <topology evidence="1">Multi-pass membrane protein</topology>
    </subcellularLocation>
</comment>
<feature type="domain" description="Threonine/serine exporter-like N-terminal" evidence="9">
    <location>
        <begin position="538"/>
        <end position="780"/>
    </location>
</feature>
<feature type="transmembrane region" description="Helical" evidence="8">
    <location>
        <begin position="803"/>
        <end position="820"/>
    </location>
</feature>
<feature type="region of interest" description="Disordered" evidence="7">
    <location>
        <begin position="1"/>
        <end position="26"/>
    </location>
</feature>
<feature type="compositionally biased region" description="Low complexity" evidence="7">
    <location>
        <begin position="371"/>
        <end position="391"/>
    </location>
</feature>
<evidence type="ECO:0000256" key="6">
    <source>
        <dbReference type="ARBA" id="ARBA00034125"/>
    </source>
</evidence>
<dbReference type="AlphaFoldDB" id="A0AAV5QWD9"/>
<evidence type="ECO:0000313" key="11">
    <source>
        <dbReference type="EMBL" id="GMM38480.1"/>
    </source>
</evidence>
<feature type="transmembrane region" description="Helical" evidence="8">
    <location>
        <begin position="854"/>
        <end position="870"/>
    </location>
</feature>
<evidence type="ECO:0000256" key="5">
    <source>
        <dbReference type="ARBA" id="ARBA00023136"/>
    </source>
</evidence>
<feature type="transmembrane region" description="Helical" evidence="8">
    <location>
        <begin position="760"/>
        <end position="783"/>
    </location>
</feature>
<keyword evidence="12" id="KW-1185">Reference proteome</keyword>
<dbReference type="InterPro" id="IPR024528">
    <property type="entry name" value="ThrE_2"/>
</dbReference>
<evidence type="ECO:0000259" key="10">
    <source>
        <dbReference type="Pfam" id="PF12821"/>
    </source>
</evidence>
<feature type="transmembrane region" description="Helical" evidence="8">
    <location>
        <begin position="827"/>
        <end position="848"/>
    </location>
</feature>
<comment type="caution">
    <text evidence="11">The sequence shown here is derived from an EMBL/GenBank/DDBJ whole genome shotgun (WGS) entry which is preliminary data.</text>
</comment>
<evidence type="ECO:0000256" key="3">
    <source>
        <dbReference type="ARBA" id="ARBA00022692"/>
    </source>
</evidence>
<feature type="region of interest" description="Disordered" evidence="7">
    <location>
        <begin position="469"/>
        <end position="514"/>
    </location>
</feature>
<dbReference type="InterPro" id="IPR010619">
    <property type="entry name" value="ThrE-like_N"/>
</dbReference>
<dbReference type="GO" id="GO:0016020">
    <property type="term" value="C:membrane"/>
    <property type="evidence" value="ECO:0007669"/>
    <property type="project" value="UniProtKB-SubCell"/>
</dbReference>
<evidence type="ECO:0000259" key="9">
    <source>
        <dbReference type="Pfam" id="PF06738"/>
    </source>
</evidence>
<feature type="compositionally biased region" description="Low complexity" evidence="7">
    <location>
        <begin position="39"/>
        <end position="59"/>
    </location>
</feature>
<dbReference type="InterPro" id="IPR051361">
    <property type="entry name" value="ThrE/Ser_Exporter"/>
</dbReference>
<feature type="compositionally biased region" description="Polar residues" evidence="7">
    <location>
        <begin position="110"/>
        <end position="126"/>
    </location>
</feature>
<keyword evidence="4 8" id="KW-1133">Transmembrane helix</keyword>
<reference evidence="11 12" key="1">
    <citation type="journal article" date="2023" name="Elife">
        <title>Identification of key yeast species and microbe-microbe interactions impacting larval growth of Drosophila in the wild.</title>
        <authorList>
            <person name="Mure A."/>
            <person name="Sugiura Y."/>
            <person name="Maeda R."/>
            <person name="Honda K."/>
            <person name="Sakurai N."/>
            <person name="Takahashi Y."/>
            <person name="Watada M."/>
            <person name="Katoh T."/>
            <person name="Gotoh A."/>
            <person name="Gotoh Y."/>
            <person name="Taniguchi I."/>
            <person name="Nakamura K."/>
            <person name="Hayashi T."/>
            <person name="Katayama T."/>
            <person name="Uemura T."/>
            <person name="Hattori Y."/>
        </authorList>
    </citation>
    <scope>NUCLEOTIDE SEQUENCE [LARGE SCALE GENOMIC DNA]</scope>
    <source>
        <strain evidence="11 12">SC-9</strain>
    </source>
</reference>
<dbReference type="RefSeq" id="XP_064855475.1">
    <property type="nucleotide sequence ID" value="XM_064999403.1"/>
</dbReference>
<accession>A0AAV5QWD9</accession>
<feature type="transmembrane region" description="Helical" evidence="8">
    <location>
        <begin position="877"/>
        <end position="895"/>
    </location>
</feature>
<dbReference type="GeneID" id="90076468"/>
<dbReference type="Proteomes" id="UP001360560">
    <property type="component" value="Unassembled WGS sequence"/>
</dbReference>
<comment type="similarity">
    <text evidence="6">Belongs to the ThrE exporter (TC 2.A.79) family.</text>
</comment>
<evidence type="ECO:0000256" key="7">
    <source>
        <dbReference type="SAM" id="MobiDB-lite"/>
    </source>
</evidence>
<feature type="compositionally biased region" description="Basic and acidic residues" evidence="7">
    <location>
        <begin position="340"/>
        <end position="349"/>
    </location>
</feature>
<dbReference type="PANTHER" id="PTHR31082:SF4">
    <property type="entry name" value="PHEROMONE-REGULATED MEMBRANE PROTEIN 10"/>
    <property type="match status" value="1"/>
</dbReference>
<organism evidence="11 12">
    <name type="scientific">Saccharomycopsis crataegensis</name>
    <dbReference type="NCBI Taxonomy" id="43959"/>
    <lineage>
        <taxon>Eukaryota</taxon>
        <taxon>Fungi</taxon>
        <taxon>Dikarya</taxon>
        <taxon>Ascomycota</taxon>
        <taxon>Saccharomycotina</taxon>
        <taxon>Saccharomycetes</taxon>
        <taxon>Saccharomycopsidaceae</taxon>
        <taxon>Saccharomycopsis</taxon>
    </lineage>
</organism>
<dbReference type="GO" id="GO:0022857">
    <property type="term" value="F:transmembrane transporter activity"/>
    <property type="evidence" value="ECO:0007669"/>
    <property type="project" value="InterPro"/>
</dbReference>
<sequence length="969" mass="105801">MPNTPPATALWNKKKKPGLNNTPQELSQDYFSLPVSRTASNNSSLANLQSPPSPSRLSPNIAGRPQYRRSKSSQSILKNTGGSPTIPEGNPVSHATTPSLPTFKSIGNHMATSNVTSSENLHLSNLSDDKRRKRANSVERDANLMISQNIVNPEYGEIPESDGESEKSITSNNNEKSPNNGKTIKINDPKQPTTTTSSPSKKKAVIFYDSDDDSDSSTSNKKDKEKITDDEDQDEIAAQQKHNNADVTSIASDSHAGNFLMRILNFKQGLKKKDDESIIENQGEKPNALNFLHPNNINDNNSFELNLFSEHHPRRYLHRRGSNNSDGDIADQEDEDNEEEAARVQEEVNKIMGAHESSRLGKILHRRKKSSVSNGSSGNANKNTPLSISRSSSKTSLSDLFYAHNNQDPLEGTPDNMLKDTLDDDEYIPPPNRVQEGILSTLMKLYTLPQEYAESSVTMNDRSSFISGSTAFEKDNKPRASKSGMASPSVGTSASSFDMPSFKPSMTKEKKANLSRSKGKLKAKITVHLASLFQKRNFIIKMCTALMTFGAPTYRLEEYMVMTSRVLEIDSYFIYFPGCMIMAFNDPTTKTTEMQLVRTKEGVNLSKLHDTHQIYKAVIHDLLGVEEATKKLDALCEYPDLYPGWVRVLVYGLGSAMVCPFAFNGNWVDMPICFLIGCCVAVLQVYVAPRSSSYTNVFEVAASIVVSFLGRALGSINGGKLFCFSALVQGSLALILPGFIILTGSLELQSRSIVNGSVRMFYAIIYSLFLSFGITIGAALYGWIDKEATSNQTCVYKPSLSPYYRFLFVPVFSISLALLNQASWKQLPVMVGIACAGYVVSYFCSLHFSSSSEFTSAIAAMVIGVLGNLYSRIYRGLAISAMLPAIFVQVPSGIASQSSLLAGISSANEIVSSLNGTSTSATTTSDSSDNSLSFGFSMIQVAIGISVGLFAASILVYPVGKKSTALFTL</sequence>
<feature type="region of interest" description="Disordered" evidence="7">
    <location>
        <begin position="38"/>
        <end position="232"/>
    </location>
</feature>
<feature type="compositionally biased region" description="Polar residues" evidence="7">
    <location>
        <begin position="72"/>
        <end position="83"/>
    </location>
</feature>
<feature type="transmembrane region" description="Helical" evidence="8">
    <location>
        <begin position="667"/>
        <end position="687"/>
    </location>
</feature>
<feature type="compositionally biased region" description="Polar residues" evidence="7">
    <location>
        <begin position="168"/>
        <end position="182"/>
    </location>
</feature>
<keyword evidence="3 8" id="KW-0812">Transmembrane</keyword>
<feature type="compositionally biased region" description="Low complexity" evidence="7">
    <location>
        <begin position="189"/>
        <end position="199"/>
    </location>
</feature>
<evidence type="ECO:0000256" key="2">
    <source>
        <dbReference type="ARBA" id="ARBA00019535"/>
    </source>
</evidence>
<feature type="transmembrane region" description="Helical" evidence="8">
    <location>
        <begin position="694"/>
        <end position="714"/>
    </location>
</feature>
<evidence type="ECO:0000313" key="12">
    <source>
        <dbReference type="Proteomes" id="UP001360560"/>
    </source>
</evidence>
<evidence type="ECO:0000256" key="1">
    <source>
        <dbReference type="ARBA" id="ARBA00004141"/>
    </source>
</evidence>
<gene>
    <name evidence="11" type="ORF">DASC09_058190</name>
</gene>